<dbReference type="AlphaFoldDB" id="A0A5C6MGB9"/>
<dbReference type="EMBL" id="RHFK02000386">
    <property type="protein sequence ID" value="TWW54146.1"/>
    <property type="molecule type" value="Genomic_DNA"/>
</dbReference>
<evidence type="ECO:0000313" key="2">
    <source>
        <dbReference type="EMBL" id="TWW54146.1"/>
    </source>
</evidence>
<protein>
    <submittedName>
        <fullName evidence="2">Uncharacterized protein</fullName>
    </submittedName>
</protein>
<comment type="caution">
    <text evidence="2">The sequence shown here is derived from an EMBL/GenBank/DDBJ whole genome shotgun (WGS) entry which is preliminary data.</text>
</comment>
<sequence>MGCSCSTSSDEWSDSDSDSSLSELPPFVRRSTKTVELRQHTSAGTQHACLDEEVKGDGSGTCEEPLESHPRVALPRLSTGGEENTLDGSKPSKPVQCATDEPGPFTVLKNSLLPPPPEPETGLLPPPPEPETSLLPPPLEPDTGLLLLGSNNLKHEKHK</sequence>
<evidence type="ECO:0000313" key="3">
    <source>
        <dbReference type="Proteomes" id="UP000324091"/>
    </source>
</evidence>
<organism evidence="2 3">
    <name type="scientific">Takifugu flavidus</name>
    <name type="common">sansaifugu</name>
    <dbReference type="NCBI Taxonomy" id="433684"/>
    <lineage>
        <taxon>Eukaryota</taxon>
        <taxon>Metazoa</taxon>
        <taxon>Chordata</taxon>
        <taxon>Craniata</taxon>
        <taxon>Vertebrata</taxon>
        <taxon>Euteleostomi</taxon>
        <taxon>Actinopterygii</taxon>
        <taxon>Neopterygii</taxon>
        <taxon>Teleostei</taxon>
        <taxon>Neoteleostei</taxon>
        <taxon>Acanthomorphata</taxon>
        <taxon>Eupercaria</taxon>
        <taxon>Tetraodontiformes</taxon>
        <taxon>Tetradontoidea</taxon>
        <taxon>Tetraodontidae</taxon>
        <taxon>Takifugu</taxon>
    </lineage>
</organism>
<feature type="compositionally biased region" description="Pro residues" evidence="1">
    <location>
        <begin position="113"/>
        <end position="140"/>
    </location>
</feature>
<evidence type="ECO:0000256" key="1">
    <source>
        <dbReference type="SAM" id="MobiDB-lite"/>
    </source>
</evidence>
<proteinExistence type="predicted"/>
<name>A0A5C6MGB9_9TELE</name>
<accession>A0A5C6MGB9</accession>
<feature type="compositionally biased region" description="Low complexity" evidence="1">
    <location>
        <begin position="1"/>
        <end position="10"/>
    </location>
</feature>
<feature type="region of interest" description="Disordered" evidence="1">
    <location>
        <begin position="1"/>
        <end position="159"/>
    </location>
</feature>
<dbReference type="Proteomes" id="UP000324091">
    <property type="component" value="Unassembled WGS sequence"/>
</dbReference>
<gene>
    <name evidence="2" type="ORF">D4764_0165670</name>
</gene>
<reference evidence="2 3" key="1">
    <citation type="submission" date="2019-04" db="EMBL/GenBank/DDBJ databases">
        <title>Chromosome genome assembly for Takifugu flavidus.</title>
        <authorList>
            <person name="Xiao S."/>
        </authorList>
    </citation>
    <scope>NUCLEOTIDE SEQUENCE [LARGE SCALE GENOMIC DNA]</scope>
    <source>
        <strain evidence="2">HTHZ2018</strain>
        <tissue evidence="2">Muscle</tissue>
    </source>
</reference>
<keyword evidence="3" id="KW-1185">Reference proteome</keyword>